<protein>
    <submittedName>
        <fullName evidence="2">PilZ domain-containing protein</fullName>
    </submittedName>
</protein>
<evidence type="ECO:0000313" key="3">
    <source>
        <dbReference type="Proteomes" id="UP000602087"/>
    </source>
</evidence>
<keyword evidence="3" id="KW-1185">Reference proteome</keyword>
<evidence type="ECO:0000259" key="1">
    <source>
        <dbReference type="Pfam" id="PF07238"/>
    </source>
</evidence>
<dbReference type="AlphaFoldDB" id="A0A934IDD2"/>
<feature type="domain" description="PilZ" evidence="1">
    <location>
        <begin position="95"/>
        <end position="198"/>
    </location>
</feature>
<dbReference type="Pfam" id="PF07238">
    <property type="entry name" value="PilZ"/>
    <property type="match status" value="1"/>
</dbReference>
<comment type="caution">
    <text evidence="2">The sequence shown here is derived from an EMBL/GenBank/DDBJ whole genome shotgun (WGS) entry which is preliminary data.</text>
</comment>
<organism evidence="2 3">
    <name type="scientific">Sanguibacter suaedae</name>
    <dbReference type="NCBI Taxonomy" id="2795737"/>
    <lineage>
        <taxon>Bacteria</taxon>
        <taxon>Bacillati</taxon>
        <taxon>Actinomycetota</taxon>
        <taxon>Actinomycetes</taxon>
        <taxon>Micrococcales</taxon>
        <taxon>Sanguibacteraceae</taxon>
        <taxon>Sanguibacter</taxon>
    </lineage>
</organism>
<dbReference type="EMBL" id="JAEINH010000005">
    <property type="protein sequence ID" value="MBI9114864.1"/>
    <property type="molecule type" value="Genomic_DNA"/>
</dbReference>
<dbReference type="Proteomes" id="UP000602087">
    <property type="component" value="Unassembled WGS sequence"/>
</dbReference>
<name>A0A934IDD2_9MICO</name>
<gene>
    <name evidence="2" type="ORF">JAV76_07545</name>
</gene>
<sequence>MNGALLPSVGEQVEVSVSDERSYTTWVDAVEGDLLSVFTPHDVLVGDLPDVGTPVMLRWHSHRGRHFVDAAFVGTHDDGGRQWVLELDSSVRIAQDRRYVRGAGGEVLTVSREEPALGPVEGVAVDLSEGGLRGAFDPASVADVAEDDVLTVDVLLDGQSVGLAATVLRVLPQSDRTDLVVVYEPDDRTATRIRRHVLEAQRLARQAAREE</sequence>
<reference evidence="2" key="1">
    <citation type="submission" date="2020-12" db="EMBL/GenBank/DDBJ databases">
        <title>Sanguibacter suaedae sp. nov., isolated from Suaeda aralocaspica.</title>
        <authorList>
            <person name="Ma Q."/>
        </authorList>
    </citation>
    <scope>NUCLEOTIDE SEQUENCE</scope>
    <source>
        <strain evidence="2">YZGR15</strain>
    </source>
</reference>
<dbReference type="RefSeq" id="WP_307844077.1">
    <property type="nucleotide sequence ID" value="NZ_JAEINH010000005.1"/>
</dbReference>
<dbReference type="GO" id="GO:0035438">
    <property type="term" value="F:cyclic-di-GMP binding"/>
    <property type="evidence" value="ECO:0007669"/>
    <property type="project" value="InterPro"/>
</dbReference>
<accession>A0A934IDD2</accession>
<proteinExistence type="predicted"/>
<dbReference type="InterPro" id="IPR009875">
    <property type="entry name" value="PilZ_domain"/>
</dbReference>
<evidence type="ECO:0000313" key="2">
    <source>
        <dbReference type="EMBL" id="MBI9114864.1"/>
    </source>
</evidence>